<reference evidence="2" key="1">
    <citation type="journal article" date="2021" name="PeerJ">
        <title>Extensive microbial diversity within the chicken gut microbiome revealed by metagenomics and culture.</title>
        <authorList>
            <person name="Gilroy R."/>
            <person name="Ravi A."/>
            <person name="Getino M."/>
            <person name="Pursley I."/>
            <person name="Horton D.L."/>
            <person name="Alikhan N.F."/>
            <person name="Baker D."/>
            <person name="Gharbi K."/>
            <person name="Hall N."/>
            <person name="Watson M."/>
            <person name="Adriaenssens E.M."/>
            <person name="Foster-Nyarko E."/>
            <person name="Jarju S."/>
            <person name="Secka A."/>
            <person name="Antonio M."/>
            <person name="Oren A."/>
            <person name="Chaudhuri R.R."/>
            <person name="La Ragione R."/>
            <person name="Hildebrand F."/>
            <person name="Pallen M.J."/>
        </authorList>
    </citation>
    <scope>NUCLEOTIDE SEQUENCE</scope>
    <source>
        <strain evidence="2">F6-686</strain>
    </source>
</reference>
<dbReference type="Gene3D" id="3.10.120.10">
    <property type="entry name" value="Cytochrome b5-like heme/steroid binding domain"/>
    <property type="match status" value="1"/>
</dbReference>
<evidence type="ECO:0000313" key="3">
    <source>
        <dbReference type="Proteomes" id="UP000823844"/>
    </source>
</evidence>
<proteinExistence type="predicted"/>
<dbReference type="InterPro" id="IPR036400">
    <property type="entry name" value="Cyt_B5-like_heme/steroid_sf"/>
</dbReference>
<protein>
    <submittedName>
        <fullName evidence="2">Cytochrome B5</fullName>
    </submittedName>
</protein>
<gene>
    <name evidence="2" type="ORF">H9806_08250</name>
</gene>
<evidence type="ECO:0000259" key="1">
    <source>
        <dbReference type="SMART" id="SM01117"/>
    </source>
</evidence>
<accession>A0A9E2KSW7</accession>
<dbReference type="Proteomes" id="UP000823844">
    <property type="component" value="Unassembled WGS sequence"/>
</dbReference>
<dbReference type="SMART" id="SM01117">
    <property type="entry name" value="Cyt-b5"/>
    <property type="match status" value="1"/>
</dbReference>
<dbReference type="SUPFAM" id="SSF55856">
    <property type="entry name" value="Cytochrome b5-like heme/steroid binding domain"/>
    <property type="match status" value="1"/>
</dbReference>
<organism evidence="2 3">
    <name type="scientific">Candidatus Lactobacillus pullistercoris</name>
    <dbReference type="NCBI Taxonomy" id="2838636"/>
    <lineage>
        <taxon>Bacteria</taxon>
        <taxon>Bacillati</taxon>
        <taxon>Bacillota</taxon>
        <taxon>Bacilli</taxon>
        <taxon>Lactobacillales</taxon>
        <taxon>Lactobacillaceae</taxon>
        <taxon>Lactobacillus</taxon>
    </lineage>
</organism>
<comment type="caution">
    <text evidence="2">The sequence shown here is derived from an EMBL/GenBank/DDBJ whole genome shotgun (WGS) entry which is preliminary data.</text>
</comment>
<dbReference type="InterPro" id="IPR001199">
    <property type="entry name" value="Cyt_B5-like_heme/steroid-bd"/>
</dbReference>
<feature type="domain" description="Cytochrome b5 heme-binding" evidence="1">
    <location>
        <begin position="4"/>
        <end position="75"/>
    </location>
</feature>
<dbReference type="EMBL" id="JAHLFT010000106">
    <property type="protein sequence ID" value="MBU3829088.1"/>
    <property type="molecule type" value="Genomic_DNA"/>
</dbReference>
<reference evidence="2" key="2">
    <citation type="submission" date="2021-04" db="EMBL/GenBank/DDBJ databases">
        <authorList>
            <person name="Gilroy R."/>
        </authorList>
    </citation>
    <scope>NUCLEOTIDE SEQUENCE</scope>
    <source>
        <strain evidence="2">F6-686</strain>
    </source>
</reference>
<name>A0A9E2KSW7_9LACO</name>
<dbReference type="AlphaFoldDB" id="A0A9E2KSW7"/>
<sequence length="78" mass="8326">MKKFTLKTLAEFDGTNGKPAYIAVKGKVYDVTKYFAHGSHHGAKAGVDMTEQMTGGAHPHGDAVLAKLEPVGILVDEK</sequence>
<dbReference type="Pfam" id="PF00173">
    <property type="entry name" value="Cyt-b5"/>
    <property type="match status" value="1"/>
</dbReference>
<evidence type="ECO:0000313" key="2">
    <source>
        <dbReference type="EMBL" id="MBU3829088.1"/>
    </source>
</evidence>